<dbReference type="OrthoDB" id="9518664at2759"/>
<dbReference type="Gene3D" id="3.30.497.10">
    <property type="entry name" value="Antithrombin, subunit I, domain 2"/>
    <property type="match status" value="1"/>
</dbReference>
<dbReference type="CDD" id="cd00172">
    <property type="entry name" value="serpin"/>
    <property type="match status" value="1"/>
</dbReference>
<dbReference type="InterPro" id="IPR023796">
    <property type="entry name" value="Serpin_dom"/>
</dbReference>
<evidence type="ECO:0000256" key="2">
    <source>
        <dbReference type="RuleBase" id="RU000411"/>
    </source>
</evidence>
<evidence type="ECO:0000259" key="3">
    <source>
        <dbReference type="SMART" id="SM00093"/>
    </source>
</evidence>
<dbReference type="PANTHER" id="PTHR11461">
    <property type="entry name" value="SERINE PROTEASE INHIBITOR, SERPIN"/>
    <property type="match status" value="1"/>
</dbReference>
<dbReference type="InterPro" id="IPR000215">
    <property type="entry name" value="Serpin_fam"/>
</dbReference>
<dbReference type="InterPro" id="IPR023795">
    <property type="entry name" value="Serpin_CS"/>
</dbReference>
<evidence type="ECO:0000256" key="1">
    <source>
        <dbReference type="ARBA" id="ARBA00009500"/>
    </source>
</evidence>
<dbReference type="eggNOG" id="KOG2392">
    <property type="taxonomic scope" value="Eukaryota"/>
</dbReference>
<dbReference type="SMART" id="SM00093">
    <property type="entry name" value="SERPIN"/>
    <property type="match status" value="1"/>
</dbReference>
<evidence type="ECO:0000313" key="4">
    <source>
        <dbReference type="Proteomes" id="UP000095285"/>
    </source>
</evidence>
<gene>
    <name evidence="5" type="primary">LOAG_11934</name>
</gene>
<dbReference type="PANTHER" id="PTHR11461:SF211">
    <property type="entry name" value="GH10112P-RELATED"/>
    <property type="match status" value="1"/>
</dbReference>
<keyword evidence="4" id="KW-1185">Reference proteome</keyword>
<dbReference type="Pfam" id="PF00079">
    <property type="entry name" value="Serpin"/>
    <property type="match status" value="1"/>
</dbReference>
<name>A0A1I7VB48_LOALO</name>
<dbReference type="STRING" id="7209.A0A1I7VB48"/>
<dbReference type="WBParaSite" id="EN70_11802">
    <property type="protein sequence ID" value="EN70_11802"/>
    <property type="gene ID" value="EN70_11802"/>
</dbReference>
<dbReference type="GO" id="GO:0005615">
    <property type="term" value="C:extracellular space"/>
    <property type="evidence" value="ECO:0007669"/>
    <property type="project" value="InterPro"/>
</dbReference>
<proteinExistence type="inferred from homology"/>
<evidence type="ECO:0000313" key="5">
    <source>
        <dbReference type="WBParaSite" id="EN70_11802"/>
    </source>
</evidence>
<accession>A0A1I7VB48</accession>
<dbReference type="Gene3D" id="2.30.39.10">
    <property type="entry name" value="Alpha-1-antitrypsin, domain 1"/>
    <property type="match status" value="1"/>
</dbReference>
<protein>
    <submittedName>
        <fullName evidence="5">Serpin</fullName>
    </submittedName>
</protein>
<organism evidence="4 5">
    <name type="scientific">Loa loa</name>
    <name type="common">Eye worm</name>
    <name type="synonym">Filaria loa</name>
    <dbReference type="NCBI Taxonomy" id="7209"/>
    <lineage>
        <taxon>Eukaryota</taxon>
        <taxon>Metazoa</taxon>
        <taxon>Ecdysozoa</taxon>
        <taxon>Nematoda</taxon>
        <taxon>Chromadorea</taxon>
        <taxon>Rhabditida</taxon>
        <taxon>Spirurina</taxon>
        <taxon>Spiruromorpha</taxon>
        <taxon>Filarioidea</taxon>
        <taxon>Onchocercidae</taxon>
        <taxon>Loa</taxon>
    </lineage>
</organism>
<dbReference type="SUPFAM" id="SSF56574">
    <property type="entry name" value="Serpins"/>
    <property type="match status" value="1"/>
</dbReference>
<dbReference type="InterPro" id="IPR042178">
    <property type="entry name" value="Serpin_sf_1"/>
</dbReference>
<dbReference type="PROSITE" id="PS00284">
    <property type="entry name" value="SERPIN"/>
    <property type="match status" value="1"/>
</dbReference>
<sequence length="390" mass="43709">MLSQGITAALLFLASSQFVVIFGEISSTTYAQLDFTVSLLKEIAQGDKSAILSPLSVSTALFMIYLATDGVTKKQIAKVLGGSAEKEELQQYFAKLLAGIDKGNNKNYTLKIANRFYIQQGFSTKESFARTLKFYYGETLHKFNYERSDQLIQQINSWVSEKTNSKITELVTMGDINDDTEMLLLNAIYFSGIWKTQFDDTETYNDKFYISNGKTKNVLMMRLEAKFPYYEDDSVQVVKLPYVGNEVEMVLILPRIRFGISNVLKNLTGEYLLSYISEATPKLVSLKLPKFRLEAKLDLKEILRKIGIGDALSERANFRELTDDAVTIGGILHGGFIEVNEKGTESAAATVINIVPLMLMESKAFIADQPFLFAIVRNSDTVLFAGQFAK</sequence>
<dbReference type="GO" id="GO:0004867">
    <property type="term" value="F:serine-type endopeptidase inhibitor activity"/>
    <property type="evidence" value="ECO:0007669"/>
    <property type="project" value="InterPro"/>
</dbReference>
<feature type="domain" description="Serpin" evidence="3">
    <location>
        <begin position="37"/>
        <end position="390"/>
    </location>
</feature>
<reference evidence="4" key="1">
    <citation type="submission" date="2012-04" db="EMBL/GenBank/DDBJ databases">
        <title>The Genome Sequence of Loa loa.</title>
        <authorList>
            <consortium name="The Broad Institute Genome Sequencing Platform"/>
            <consortium name="Broad Institute Genome Sequencing Center for Infectious Disease"/>
            <person name="Nutman T.B."/>
            <person name="Fink D.L."/>
            <person name="Russ C."/>
            <person name="Young S."/>
            <person name="Zeng Q."/>
            <person name="Gargeya S."/>
            <person name="Alvarado L."/>
            <person name="Berlin A."/>
            <person name="Chapman S.B."/>
            <person name="Chen Z."/>
            <person name="Freedman E."/>
            <person name="Gellesch M."/>
            <person name="Goldberg J."/>
            <person name="Griggs A."/>
            <person name="Gujja S."/>
            <person name="Heilman E.R."/>
            <person name="Heiman D."/>
            <person name="Howarth C."/>
            <person name="Mehta T."/>
            <person name="Neiman D."/>
            <person name="Pearson M."/>
            <person name="Roberts A."/>
            <person name="Saif S."/>
            <person name="Shea T."/>
            <person name="Shenoy N."/>
            <person name="Sisk P."/>
            <person name="Stolte C."/>
            <person name="Sykes S."/>
            <person name="White J."/>
            <person name="Yandava C."/>
            <person name="Haas B."/>
            <person name="Henn M.R."/>
            <person name="Nusbaum C."/>
            <person name="Birren B."/>
        </authorList>
    </citation>
    <scope>NUCLEOTIDE SEQUENCE [LARGE SCALE GENOMIC DNA]</scope>
</reference>
<dbReference type="AlphaFoldDB" id="A0A1I7VB48"/>
<dbReference type="InterPro" id="IPR036186">
    <property type="entry name" value="Serpin_sf"/>
</dbReference>
<reference evidence="5" key="2">
    <citation type="submission" date="2016-11" db="UniProtKB">
        <authorList>
            <consortium name="WormBaseParasite"/>
        </authorList>
    </citation>
    <scope>IDENTIFICATION</scope>
</reference>
<dbReference type="Proteomes" id="UP000095285">
    <property type="component" value="Unassembled WGS sequence"/>
</dbReference>
<dbReference type="InterPro" id="IPR042185">
    <property type="entry name" value="Serpin_sf_2"/>
</dbReference>
<comment type="similarity">
    <text evidence="1 2">Belongs to the serpin family.</text>
</comment>